<dbReference type="PROSITE" id="PS51257">
    <property type="entry name" value="PROKAR_LIPOPROTEIN"/>
    <property type="match status" value="1"/>
</dbReference>
<comment type="caution">
    <text evidence="1">The sequence shown here is derived from an EMBL/GenBank/DDBJ whole genome shotgun (WGS) entry which is preliminary data.</text>
</comment>
<protein>
    <submittedName>
        <fullName evidence="1">Lipid A 3-O-deacylase PagL</fullName>
    </submittedName>
</protein>
<sequence length="215" mass="24034">MYHEKKPLRLSGKPFRLVSIAVSSVIACCITSQAIANETTLWRSGMVAATAAAYLTNALNADTMLMESGSSGDILFLRYSARWYAEKSTYLNQDFKITPSLQIGYSKWQDGFSLSHADTSNVLDLLPVFRWSGDDLPLFDFIDTGVGLSIISNENISDRNMGGPLQFNNYLGVGWLLGSREQWEVSLHFQHYSNNDIYTENSGINFAHLSIGYNY</sequence>
<dbReference type="OrthoDB" id="9797122at2"/>
<dbReference type="Proteomes" id="UP000294656">
    <property type="component" value="Unassembled WGS sequence"/>
</dbReference>
<dbReference type="EMBL" id="SNXC01000010">
    <property type="protein sequence ID" value="TDO99031.1"/>
    <property type="molecule type" value="Genomic_DNA"/>
</dbReference>
<name>A0A4R6MBP7_9GAMM</name>
<dbReference type="RefSeq" id="WP_133503239.1">
    <property type="nucleotide sequence ID" value="NZ_SNXC01000010.1"/>
</dbReference>
<organism evidence="1 2">
    <name type="scientific">Marinomonas balearica</name>
    <dbReference type="NCBI Taxonomy" id="491947"/>
    <lineage>
        <taxon>Bacteria</taxon>
        <taxon>Pseudomonadati</taxon>
        <taxon>Pseudomonadota</taxon>
        <taxon>Gammaproteobacteria</taxon>
        <taxon>Oceanospirillales</taxon>
        <taxon>Oceanospirillaceae</taxon>
        <taxon>Marinomonas</taxon>
    </lineage>
</organism>
<dbReference type="Gene3D" id="2.40.160.20">
    <property type="match status" value="1"/>
</dbReference>
<accession>A0A4R6MBP7</accession>
<dbReference type="InterPro" id="IPR018550">
    <property type="entry name" value="Lipid-A_deacylase-rel"/>
</dbReference>
<reference evidence="1 2" key="1">
    <citation type="submission" date="2019-03" db="EMBL/GenBank/DDBJ databases">
        <title>Genomic Encyclopedia of Type Strains, Phase III (KMG-III): the genomes of soil and plant-associated and newly described type strains.</title>
        <authorList>
            <person name="Whitman W."/>
        </authorList>
    </citation>
    <scope>NUCLEOTIDE SEQUENCE [LARGE SCALE GENOMIC DNA]</scope>
    <source>
        <strain evidence="1 2">CECT 7378</strain>
    </source>
</reference>
<proteinExistence type="predicted"/>
<dbReference type="Pfam" id="PF09411">
    <property type="entry name" value="PagL"/>
    <property type="match status" value="1"/>
</dbReference>
<keyword evidence="2" id="KW-1185">Reference proteome</keyword>
<evidence type="ECO:0000313" key="2">
    <source>
        <dbReference type="Proteomes" id="UP000294656"/>
    </source>
</evidence>
<gene>
    <name evidence="1" type="ORF">DFP79_1455</name>
</gene>
<evidence type="ECO:0000313" key="1">
    <source>
        <dbReference type="EMBL" id="TDO99031.1"/>
    </source>
</evidence>
<dbReference type="AlphaFoldDB" id="A0A4R6MBP7"/>